<evidence type="ECO:0000256" key="5">
    <source>
        <dbReference type="ARBA" id="ARBA00022801"/>
    </source>
</evidence>
<proteinExistence type="inferred from homology"/>
<dbReference type="InterPro" id="IPR010720">
    <property type="entry name" value="Alpha-L-AF_C"/>
</dbReference>
<dbReference type="InterPro" id="IPR055133">
    <property type="entry name" value="BT_3657-like_N"/>
</dbReference>
<dbReference type="PANTHER" id="PTHR31776:SF26">
    <property type="entry name" value="SECRETED ARABINOSIDASE"/>
    <property type="match status" value="1"/>
</dbReference>
<dbReference type="SUPFAM" id="SSF51445">
    <property type="entry name" value="(Trans)glycosidases"/>
    <property type="match status" value="1"/>
</dbReference>
<keyword evidence="12" id="KW-1185">Reference proteome</keyword>
<organism evidence="9 11">
    <name type="scientific">Phocaeicola plebeius</name>
    <dbReference type="NCBI Taxonomy" id="310297"/>
    <lineage>
        <taxon>Bacteria</taxon>
        <taxon>Pseudomonadati</taxon>
        <taxon>Bacteroidota</taxon>
        <taxon>Bacteroidia</taxon>
        <taxon>Bacteroidales</taxon>
        <taxon>Bacteroidaceae</taxon>
        <taxon>Phocaeicola</taxon>
    </lineage>
</organism>
<evidence type="ECO:0000313" key="11">
    <source>
        <dbReference type="Proteomes" id="UP000260780"/>
    </source>
</evidence>
<evidence type="ECO:0000256" key="1">
    <source>
        <dbReference type="ARBA" id="ARBA00001462"/>
    </source>
</evidence>
<evidence type="ECO:0000259" key="7">
    <source>
        <dbReference type="SMART" id="SM00813"/>
    </source>
</evidence>
<evidence type="ECO:0000256" key="3">
    <source>
        <dbReference type="ARBA" id="ARBA00012670"/>
    </source>
</evidence>
<keyword evidence="4 6" id="KW-0732">Signal</keyword>
<dbReference type="InterPro" id="IPR017853">
    <property type="entry name" value="GH"/>
</dbReference>
<dbReference type="FunFam" id="3.20.20.80:FF:000090">
    <property type="entry name" value="Alpha-L-arabinofuranosidase A"/>
    <property type="match status" value="1"/>
</dbReference>
<feature type="domain" description="Alpha-L-arabinofuranosidase C-terminal" evidence="7">
    <location>
        <begin position="648"/>
        <end position="823"/>
    </location>
</feature>
<evidence type="ECO:0000313" key="8">
    <source>
        <dbReference type="EMBL" id="RGK53235.1"/>
    </source>
</evidence>
<dbReference type="Pfam" id="PF06964">
    <property type="entry name" value="Alpha-L-AF_C"/>
    <property type="match status" value="1"/>
</dbReference>
<dbReference type="Pfam" id="PF22848">
    <property type="entry name" value="ASD1_dom"/>
    <property type="match status" value="1"/>
</dbReference>
<evidence type="ECO:0000313" key="9">
    <source>
        <dbReference type="EMBL" id="RGM42525.1"/>
    </source>
</evidence>
<dbReference type="Pfam" id="PF22847">
    <property type="entry name" value="BT_3657-like_N"/>
    <property type="match status" value="1"/>
</dbReference>
<dbReference type="InterPro" id="IPR051563">
    <property type="entry name" value="Glycosyl_Hydrolase_51"/>
</dbReference>
<sequence>MKHLTHLAALCACLTSFPVSAHVQEVMNEPDSVYLFSYATVNDAGRSGLKLAWSTDATRWFSIGNGYGYVRCDYGAWGAEKRMFNPHLVRDEKGVWHCFWQLNESGKEWGHATSPDLMKWNPQTYYMQPARDGEQVPTVKRGSETRKKAVVEGVLEQGYVQKVAWEDVDRLLKFVDYRAYRDQLHNERTEQDAQRFAGLAPVSLQLTVRPEEAKPISDKLIGIFFEDINYGADGGLYAELVQNRDFEYSPKDNAHQGFDSGYAWSVWENGQSSAVKVSTENPLHENNPHYVVLQAKPGMALRNSGFDGITLKKGEKYDFSVFSRMPEGSKGGKVIVRLLDNEGKEVAKSSVRVAAGKWKKQSAVLTAQTDVDAAVLSVEPEVTGELHLDMVSLFPQETFKGRKNGLRADLAQTLADLHPRFVRFPGGCVAHGNGIDNIYRWKNSVGPLEARKPMGNLWGYHQTLGLGYFEYFQFCEDIGAEPLPVLAAGVPCQNSACIPGKPLSGGQQGGIPMEEMDAYVQDILDLIEYANGDPKKNKWAKMRAEAGHPKPFNLKYIGIGNEDLITPIFEERFEMIFKAVKEKYPEITVIGTVGPFYEGTDYEAGWKFATRLNVPMVDEHYYNTPGWFINNQDYYDRYDRTKPKVYLGEYAAHLPGRPNNIETALAEALYLTSVERNGDIVSMTSYAPLLAKEGHTQWNPDLIYFNNREVKPTVGYYTQQLYGQNSGDTYLPADRKIDNPRQDVQKRIGTSVVRDSKTGDWIVKLVNLLPVPVKTKVEGLTQTENGKAVLQVLSGKPTDKNARPVKKDVSVTELSQYEMPAYSLSVIRIKSDEMTK</sequence>
<comment type="caution">
    <text evidence="9">The sequence shown here is derived from an EMBL/GenBank/DDBJ whole genome shotgun (WGS) entry which is preliminary data.</text>
</comment>
<dbReference type="Proteomes" id="UP000283485">
    <property type="component" value="Unassembled WGS sequence"/>
</dbReference>
<dbReference type="EMBL" id="QSQT01000025">
    <property type="protein sequence ID" value="RGK53235.1"/>
    <property type="molecule type" value="Genomic_DNA"/>
</dbReference>
<dbReference type="GO" id="GO:0046556">
    <property type="term" value="F:alpha-L-arabinofuranosidase activity"/>
    <property type="evidence" value="ECO:0007669"/>
    <property type="project" value="UniProtKB-EC"/>
</dbReference>
<reference evidence="11 12" key="1">
    <citation type="submission" date="2018-08" db="EMBL/GenBank/DDBJ databases">
        <title>A genome reference for cultivated species of the human gut microbiota.</title>
        <authorList>
            <person name="Zou Y."/>
            <person name="Xue W."/>
            <person name="Luo G."/>
        </authorList>
    </citation>
    <scope>NUCLEOTIDE SEQUENCE [LARGE SCALE GENOMIC DNA]</scope>
    <source>
        <strain evidence="10 13">AM23-23</strain>
        <strain evidence="9 11">OM08-14</strain>
        <strain evidence="8 12">TF10-3AC</strain>
    </source>
</reference>
<dbReference type="EMBL" id="QSTF01000003">
    <property type="protein sequence ID" value="RGM42525.1"/>
    <property type="molecule type" value="Genomic_DNA"/>
</dbReference>
<dbReference type="Proteomes" id="UP000260862">
    <property type="component" value="Unassembled WGS sequence"/>
</dbReference>
<dbReference type="STRING" id="310297.BHV76_01175"/>
<dbReference type="InterPro" id="IPR055235">
    <property type="entry name" value="ASD1_cat"/>
</dbReference>
<dbReference type="Pfam" id="PF02018">
    <property type="entry name" value="CBM_4_9"/>
    <property type="match status" value="1"/>
</dbReference>
<gene>
    <name evidence="10" type="ORF">DW653_03965</name>
    <name evidence="9" type="ORF">DXC17_01820</name>
    <name evidence="8" type="ORF">DXD04_12580</name>
</gene>
<evidence type="ECO:0000313" key="12">
    <source>
        <dbReference type="Proteomes" id="UP000260862"/>
    </source>
</evidence>
<dbReference type="InterPro" id="IPR023296">
    <property type="entry name" value="Glyco_hydro_beta-prop_sf"/>
</dbReference>
<evidence type="ECO:0000256" key="6">
    <source>
        <dbReference type="SAM" id="SignalP"/>
    </source>
</evidence>
<dbReference type="PANTHER" id="PTHR31776">
    <property type="entry name" value="ALPHA-L-ARABINOFURANOSIDASE 1"/>
    <property type="match status" value="1"/>
</dbReference>
<dbReference type="RefSeq" id="WP_117673624.1">
    <property type="nucleotide sequence ID" value="NZ_CABOGR010000025.1"/>
</dbReference>
<dbReference type="Gene3D" id="2.115.10.20">
    <property type="entry name" value="Glycosyl hydrolase domain, family 43"/>
    <property type="match status" value="1"/>
</dbReference>
<feature type="chain" id="PRO_5041870918" description="non-reducing end alpha-L-arabinofuranosidase" evidence="6">
    <location>
        <begin position="22"/>
        <end position="836"/>
    </location>
</feature>
<evidence type="ECO:0000256" key="4">
    <source>
        <dbReference type="ARBA" id="ARBA00022729"/>
    </source>
</evidence>
<name>A0A3E4WJX7_9BACT</name>
<protein>
    <recommendedName>
        <fullName evidence="3">non-reducing end alpha-L-arabinofuranosidase</fullName>
        <ecNumber evidence="3">3.2.1.55</ecNumber>
    </recommendedName>
</protein>
<feature type="signal peptide" evidence="6">
    <location>
        <begin position="1"/>
        <end position="21"/>
    </location>
</feature>
<evidence type="ECO:0000256" key="2">
    <source>
        <dbReference type="ARBA" id="ARBA00007186"/>
    </source>
</evidence>
<dbReference type="EC" id="3.2.1.55" evidence="3"/>
<dbReference type="GO" id="GO:0046373">
    <property type="term" value="P:L-arabinose metabolic process"/>
    <property type="evidence" value="ECO:0007669"/>
    <property type="project" value="InterPro"/>
</dbReference>
<dbReference type="InterPro" id="IPR003305">
    <property type="entry name" value="CenC_carb-bd"/>
</dbReference>
<dbReference type="AlphaFoldDB" id="A0A3E4WJX7"/>
<dbReference type="Gene3D" id="3.20.20.80">
    <property type="entry name" value="Glycosidases"/>
    <property type="match status" value="1"/>
</dbReference>
<keyword evidence="5" id="KW-0378">Hydrolase</keyword>
<comment type="catalytic activity">
    <reaction evidence="1">
        <text>Hydrolysis of terminal non-reducing alpha-L-arabinofuranoside residues in alpha-L-arabinosides.</text>
        <dbReference type="EC" id="3.2.1.55"/>
    </reaction>
</comment>
<dbReference type="EMBL" id="QRHQ01000004">
    <property type="protein sequence ID" value="RHF92492.1"/>
    <property type="molecule type" value="Genomic_DNA"/>
</dbReference>
<accession>A0A3E4WJX7</accession>
<dbReference type="Gene3D" id="2.60.120.260">
    <property type="entry name" value="Galactose-binding domain-like"/>
    <property type="match status" value="1"/>
</dbReference>
<dbReference type="Proteomes" id="UP000260780">
    <property type="component" value="Unassembled WGS sequence"/>
</dbReference>
<evidence type="ECO:0000313" key="13">
    <source>
        <dbReference type="Proteomes" id="UP000283485"/>
    </source>
</evidence>
<dbReference type="SUPFAM" id="SSF75005">
    <property type="entry name" value="Arabinanase/levansucrase/invertase"/>
    <property type="match status" value="1"/>
</dbReference>
<dbReference type="SMART" id="SM00813">
    <property type="entry name" value="Alpha-L-AF_C"/>
    <property type="match status" value="1"/>
</dbReference>
<evidence type="ECO:0000313" key="10">
    <source>
        <dbReference type="EMBL" id="RHF92492.1"/>
    </source>
</evidence>
<comment type="similarity">
    <text evidence="2">Belongs to the glycosyl hydrolase 51 family.</text>
</comment>